<name>A0ABR5J9J8_9ACTN</name>
<dbReference type="SUPFAM" id="SSF52540">
    <property type="entry name" value="P-loop containing nucleoside triphosphate hydrolases"/>
    <property type="match status" value="2"/>
</dbReference>
<dbReference type="InterPro" id="IPR027417">
    <property type="entry name" value="P-loop_NTPase"/>
</dbReference>
<dbReference type="PANTHER" id="PTHR47957:SF3">
    <property type="entry name" value="ATP-DEPENDENT HELICASE HRQ1"/>
    <property type="match status" value="1"/>
</dbReference>
<keyword evidence="3" id="KW-1185">Reference proteome</keyword>
<organism evidence="2 3">
    <name type="scientific">Streptomyces varsoviensis</name>
    <dbReference type="NCBI Taxonomy" id="67373"/>
    <lineage>
        <taxon>Bacteria</taxon>
        <taxon>Bacillati</taxon>
        <taxon>Actinomycetota</taxon>
        <taxon>Actinomycetes</taxon>
        <taxon>Kitasatosporales</taxon>
        <taxon>Streptomycetaceae</taxon>
        <taxon>Streptomyces</taxon>
    </lineage>
</organism>
<dbReference type="InterPro" id="IPR014001">
    <property type="entry name" value="Helicase_ATP-bd"/>
</dbReference>
<dbReference type="Gene3D" id="3.40.50.300">
    <property type="entry name" value="P-loop containing nucleotide triphosphate hydrolases"/>
    <property type="match status" value="2"/>
</dbReference>
<dbReference type="Proteomes" id="UP000037020">
    <property type="component" value="Unassembled WGS sequence"/>
</dbReference>
<evidence type="ECO:0000313" key="2">
    <source>
        <dbReference type="EMBL" id="KOG90065.1"/>
    </source>
</evidence>
<dbReference type="Pfam" id="PF00270">
    <property type="entry name" value="DEAD"/>
    <property type="match status" value="1"/>
</dbReference>
<accession>A0ABR5J9J8</accession>
<dbReference type="PROSITE" id="PS51192">
    <property type="entry name" value="HELICASE_ATP_BIND_1"/>
    <property type="match status" value="1"/>
</dbReference>
<dbReference type="SMART" id="SM00487">
    <property type="entry name" value="DEXDc"/>
    <property type="match status" value="1"/>
</dbReference>
<evidence type="ECO:0000259" key="1">
    <source>
        <dbReference type="PROSITE" id="PS51192"/>
    </source>
</evidence>
<protein>
    <recommendedName>
        <fullName evidence="1">Helicase ATP-binding domain-containing protein</fullName>
    </recommendedName>
</protein>
<proteinExistence type="predicted"/>
<feature type="domain" description="Helicase ATP-binding" evidence="1">
    <location>
        <begin position="39"/>
        <end position="225"/>
    </location>
</feature>
<comment type="caution">
    <text evidence="2">The sequence shown here is derived from an EMBL/GenBank/DDBJ whole genome shotgun (WGS) entry which is preliminary data.</text>
</comment>
<dbReference type="CDD" id="cd17923">
    <property type="entry name" value="DEXHc_Hrq1-like"/>
    <property type="match status" value="1"/>
</dbReference>
<gene>
    <name evidence="2" type="ORF">ADK38_10780</name>
</gene>
<dbReference type="EMBL" id="LGUT01000907">
    <property type="protein sequence ID" value="KOG90065.1"/>
    <property type="molecule type" value="Genomic_DNA"/>
</dbReference>
<dbReference type="PANTHER" id="PTHR47957">
    <property type="entry name" value="ATP-DEPENDENT HELICASE HRQ1"/>
    <property type="match status" value="1"/>
</dbReference>
<sequence length="352" mass="38473">MPPRVGRHAPWPSQIRPEVIDAIRAAGIDRPWAHQARTAEHALRGESVVVATGTASGKSLAYLAPVLSALLDGSEAPNGRGATALYLSPTKALAHDQRRAVRELAAPLGNRVRPAVYDGDTPVEEREWVRQYANYALTNPDMLHRSVLPAHPRWASFLRALRYVVIDECHTYRGVFGSHVAQVLRRLRRLCARYGSHPVFLLASATAADPARAATRLTGLTVAEITEDTSPRGELVFALWEPPLTELHGEQGAPVRRTATAETADLLTDLAVQGVRTVAFVRSRRGAELIAVIAQERLAEIDRSLPRRVAAYRGGYLPEERRALERALHTGDLLGLAATTALELLSLIHISD</sequence>
<feature type="non-terminal residue" evidence="2">
    <location>
        <position position="352"/>
    </location>
</feature>
<reference evidence="2 3" key="1">
    <citation type="submission" date="2015-07" db="EMBL/GenBank/DDBJ databases">
        <authorList>
            <person name="Ju K.-S."/>
            <person name="Doroghazi J.R."/>
            <person name="Metcalf W.W."/>
        </authorList>
    </citation>
    <scope>NUCLEOTIDE SEQUENCE [LARGE SCALE GENOMIC DNA]</scope>
    <source>
        <strain evidence="2 3">NRRL B-3589</strain>
    </source>
</reference>
<dbReference type="InterPro" id="IPR011545">
    <property type="entry name" value="DEAD/DEAH_box_helicase_dom"/>
</dbReference>
<evidence type="ECO:0000313" key="3">
    <source>
        <dbReference type="Proteomes" id="UP000037020"/>
    </source>
</evidence>